<dbReference type="SMART" id="SM00710">
    <property type="entry name" value="PbH1"/>
    <property type="match status" value="5"/>
</dbReference>
<feature type="region of interest" description="Disordered" evidence="1">
    <location>
        <begin position="243"/>
        <end position="264"/>
    </location>
</feature>
<keyword evidence="4" id="KW-1185">Reference proteome</keyword>
<dbReference type="SUPFAM" id="SSF51126">
    <property type="entry name" value="Pectin lyase-like"/>
    <property type="match status" value="1"/>
</dbReference>
<protein>
    <recommendedName>
        <fullName evidence="2">DUF4082 domain-containing protein</fullName>
    </recommendedName>
</protein>
<dbReference type="Gene3D" id="2.160.20.10">
    <property type="entry name" value="Single-stranded right-handed beta-helix, Pectin lyase-like"/>
    <property type="match status" value="1"/>
</dbReference>
<feature type="compositionally biased region" description="Low complexity" evidence="1">
    <location>
        <begin position="53"/>
        <end position="74"/>
    </location>
</feature>
<evidence type="ECO:0000259" key="2">
    <source>
        <dbReference type="Pfam" id="PF13313"/>
    </source>
</evidence>
<reference evidence="3 4" key="1">
    <citation type="submission" date="2020-08" db="EMBL/GenBank/DDBJ databases">
        <title>Sequencing the genomes of 1000 actinobacteria strains.</title>
        <authorList>
            <person name="Klenk H.-P."/>
        </authorList>
    </citation>
    <scope>NUCLEOTIDE SEQUENCE [LARGE SCALE GENOMIC DNA]</scope>
    <source>
        <strain evidence="3 4">DSM 105498</strain>
    </source>
</reference>
<organism evidence="3 4">
    <name type="scientific">Nocardioides soli</name>
    <dbReference type="NCBI Taxonomy" id="1036020"/>
    <lineage>
        <taxon>Bacteria</taxon>
        <taxon>Bacillati</taxon>
        <taxon>Actinomycetota</taxon>
        <taxon>Actinomycetes</taxon>
        <taxon>Propionibacteriales</taxon>
        <taxon>Nocardioidaceae</taxon>
        <taxon>Nocardioides</taxon>
    </lineage>
</organism>
<gene>
    <name evidence="3" type="ORF">FHU40_001736</name>
</gene>
<dbReference type="Proteomes" id="UP000589626">
    <property type="component" value="Unassembled WGS sequence"/>
</dbReference>
<evidence type="ECO:0000256" key="1">
    <source>
        <dbReference type="SAM" id="MobiDB-lite"/>
    </source>
</evidence>
<feature type="domain" description="DUF4082" evidence="2">
    <location>
        <begin position="95"/>
        <end position="233"/>
    </location>
</feature>
<dbReference type="EMBL" id="JACHWR010000001">
    <property type="protein sequence ID" value="MBB3041935.1"/>
    <property type="molecule type" value="Genomic_DNA"/>
</dbReference>
<feature type="region of interest" description="Disordered" evidence="1">
    <location>
        <begin position="1"/>
        <end position="23"/>
    </location>
</feature>
<sequence length="563" mass="57768">MERQMLNPGSPDRRRAPTAPRRRKLAAVGLSGVVVLGGAVTLANAQSASGVTAPRESAPSSASSPASSPASSGSARAAAPVGLLRSAKPAQLARVRSVDAPRPVRVGMRFKAKVRGAALGVRVYQPVKRKSATPRSAQLWSPTGKRLAAARIKGSAGEGWKTVRFAKPVRLRAGAFYTVSAFSPSGTYARTDSGFRSGVATRYLAAPAKMNGVFNHALGAPARRGAGHPNYWVDVVFRPGATAGGGGGTGGTTTPPTPAGPRPDGCAPVPSACGYPDATNTGPASVNGLTQVPEAATSGAGWKWNPTYKSIFVSGTGAVLDRLDVHGAVVIDAPNVTVSNSRIASCGGSDDSDVVAIRYKSSDASYQGSGARVVNNEIIGTPAGCDRRARSGVRDIYGAAPNVLVKGNDISGTGNGITIEHEGVVEDNWIHDLGHVAGDHHSGISNHGGAAGVVVRHNTVLLHGQKFAGGGGVSGALTVYSDFGHAQNVTLQDNLISGGSYVVYGGASGDQSAQWPTPTNIKILSNRFVCGDWLYGAYMAFERGGAGNELADNYCDQDGRAVR</sequence>
<dbReference type="RefSeq" id="WP_183591784.1">
    <property type="nucleotide sequence ID" value="NZ_JACHWR010000001.1"/>
</dbReference>
<dbReference type="AlphaFoldDB" id="A0A7W4VUB5"/>
<feature type="region of interest" description="Disordered" evidence="1">
    <location>
        <begin position="50"/>
        <end position="74"/>
    </location>
</feature>
<name>A0A7W4VUB5_9ACTN</name>
<accession>A0A7W4VUB5</accession>
<comment type="caution">
    <text evidence="3">The sequence shown here is derived from an EMBL/GenBank/DDBJ whole genome shotgun (WGS) entry which is preliminary data.</text>
</comment>
<dbReference type="InterPro" id="IPR011050">
    <property type="entry name" value="Pectin_lyase_fold/virulence"/>
</dbReference>
<evidence type="ECO:0000313" key="3">
    <source>
        <dbReference type="EMBL" id="MBB3041935.1"/>
    </source>
</evidence>
<dbReference type="Pfam" id="PF13313">
    <property type="entry name" value="DUF4082"/>
    <property type="match status" value="1"/>
</dbReference>
<dbReference type="InterPro" id="IPR006626">
    <property type="entry name" value="PbH1"/>
</dbReference>
<evidence type="ECO:0000313" key="4">
    <source>
        <dbReference type="Proteomes" id="UP000589626"/>
    </source>
</evidence>
<dbReference type="InterPro" id="IPR012334">
    <property type="entry name" value="Pectin_lyas_fold"/>
</dbReference>
<proteinExistence type="predicted"/>
<dbReference type="InterPro" id="IPR025141">
    <property type="entry name" value="DUF4082"/>
</dbReference>